<evidence type="ECO:0000256" key="2">
    <source>
        <dbReference type="ARBA" id="ARBA00022763"/>
    </source>
</evidence>
<evidence type="ECO:0000256" key="1">
    <source>
        <dbReference type="ARBA" id="ARBA00010945"/>
    </source>
</evidence>
<evidence type="ECO:0000313" key="4">
    <source>
        <dbReference type="EMBL" id="SEO08702.1"/>
    </source>
</evidence>
<dbReference type="OrthoDB" id="625722at2"/>
<dbReference type="InterPro" id="IPR043128">
    <property type="entry name" value="Rev_trsase/Diguanyl_cyclase"/>
</dbReference>
<dbReference type="Gene3D" id="3.30.70.270">
    <property type="match status" value="1"/>
</dbReference>
<dbReference type="CDD" id="cd03468">
    <property type="entry name" value="PolY_like"/>
    <property type="match status" value="1"/>
</dbReference>
<dbReference type="InterPro" id="IPR001126">
    <property type="entry name" value="UmuC"/>
</dbReference>
<reference evidence="5" key="1">
    <citation type="submission" date="2016-10" db="EMBL/GenBank/DDBJ databases">
        <authorList>
            <person name="Varghese N."/>
            <person name="Submissions S."/>
        </authorList>
    </citation>
    <scope>NUCLEOTIDE SEQUENCE [LARGE SCALE GENOMIC DNA]</scope>
    <source>
        <strain evidence="5">Gh-48</strain>
    </source>
</reference>
<dbReference type="AlphaFoldDB" id="A0A1H8LU78"/>
<dbReference type="PANTHER" id="PTHR35369:SF2">
    <property type="entry name" value="BLR3025 PROTEIN"/>
    <property type="match status" value="1"/>
</dbReference>
<gene>
    <name evidence="4" type="ORF">SAMN05192574_105253</name>
</gene>
<sequence length="500" mass="56776">MPKRFVSIWFRHLLTDWKKIRQPSLKGKAIVFAEPNHGRLVITATSAEAEKYGVIAGMVVADAKVIAPGLEVLDGKPGHNLKLLKGLAEWSLRYTPLVAVDLPDGLLLEVTGCTHLRGGERDFLKDLTGRLKEFGYDVRPGMADTIGCAWGVARCAPYDLIVPEGGHRMAMMPLPPSALRLPTDLLIKLQNLGLYQVSSFIHIPHAVLRRRFGKEMILRMLQALGQEEEFLVPLKEPVPYSERLNCLEPVSTRPAIEIALKTLLDNLCKRLYGEGRGLRTAIMTYYRIDGQSGKVAIGTNSASHRSEHLFKLFALQLDTVAPGLGIELFVLDAFQVEPVNEKQNDLWAAKPGADSEVVTEMLDRIAGKIGTEGIRRYLPDEHYWPERTALPTHEIRKKPDSEWRRDKPRPMQLLDNPEPIEATALTPDYPPILFIYKGKRHEIKKADGPERIEREWWLEEGEHRDYYIAEDQDGRRYWIFRSGHYNGEQSGHWFLHGFFA</sequence>
<dbReference type="Gene3D" id="3.40.1170.60">
    <property type="match status" value="1"/>
</dbReference>
<accession>A0A1H8LU78</accession>
<dbReference type="EMBL" id="FOCL01000005">
    <property type="protein sequence ID" value="SEO08702.1"/>
    <property type="molecule type" value="Genomic_DNA"/>
</dbReference>
<dbReference type="GO" id="GO:0006281">
    <property type="term" value="P:DNA repair"/>
    <property type="evidence" value="ECO:0007669"/>
    <property type="project" value="InterPro"/>
</dbReference>
<comment type="similarity">
    <text evidence="1">Belongs to the DNA polymerase type-Y family.</text>
</comment>
<dbReference type="InterPro" id="IPR050356">
    <property type="entry name" value="SulA_CellDiv_inhibitor"/>
</dbReference>
<proteinExistence type="inferred from homology"/>
<evidence type="ECO:0000313" key="5">
    <source>
        <dbReference type="Proteomes" id="UP000198942"/>
    </source>
</evidence>
<evidence type="ECO:0000259" key="3">
    <source>
        <dbReference type="Pfam" id="PF00817"/>
    </source>
</evidence>
<dbReference type="RefSeq" id="WP_091212103.1">
    <property type="nucleotide sequence ID" value="NZ_FOCL01000005.1"/>
</dbReference>
<feature type="domain" description="UmuC" evidence="3">
    <location>
        <begin position="8"/>
        <end position="150"/>
    </location>
</feature>
<dbReference type="PANTHER" id="PTHR35369">
    <property type="entry name" value="BLR3025 PROTEIN-RELATED"/>
    <property type="match status" value="1"/>
</dbReference>
<name>A0A1H8LU78_9SPHI</name>
<dbReference type="Pfam" id="PF00817">
    <property type="entry name" value="IMS"/>
    <property type="match status" value="1"/>
</dbReference>
<dbReference type="SUPFAM" id="SSF56672">
    <property type="entry name" value="DNA/RNA polymerases"/>
    <property type="match status" value="1"/>
</dbReference>
<dbReference type="STRING" id="551995.SAMN05192574_105253"/>
<dbReference type="InterPro" id="IPR043502">
    <property type="entry name" value="DNA/RNA_pol_sf"/>
</dbReference>
<protein>
    <submittedName>
        <fullName evidence="4">Protein ImuB</fullName>
    </submittedName>
</protein>
<keyword evidence="2" id="KW-0227">DNA damage</keyword>
<organism evidence="4 5">
    <name type="scientific">Mucilaginibacter gossypiicola</name>
    <dbReference type="NCBI Taxonomy" id="551995"/>
    <lineage>
        <taxon>Bacteria</taxon>
        <taxon>Pseudomonadati</taxon>
        <taxon>Bacteroidota</taxon>
        <taxon>Sphingobacteriia</taxon>
        <taxon>Sphingobacteriales</taxon>
        <taxon>Sphingobacteriaceae</taxon>
        <taxon>Mucilaginibacter</taxon>
    </lineage>
</organism>
<dbReference type="Proteomes" id="UP000198942">
    <property type="component" value="Unassembled WGS sequence"/>
</dbReference>
<keyword evidence="5" id="KW-1185">Reference proteome</keyword>